<dbReference type="EMBL" id="BEZZ01184678">
    <property type="protein sequence ID" value="GCC46453.1"/>
    <property type="molecule type" value="Genomic_DNA"/>
</dbReference>
<dbReference type="Proteomes" id="UP000287033">
    <property type="component" value="Unassembled WGS sequence"/>
</dbReference>
<proteinExistence type="predicted"/>
<evidence type="ECO:0000313" key="1">
    <source>
        <dbReference type="EMBL" id="GCC46453.1"/>
    </source>
</evidence>
<keyword evidence="2" id="KW-1185">Reference proteome</keyword>
<protein>
    <submittedName>
        <fullName evidence="1">Uncharacterized protein</fullName>
    </submittedName>
</protein>
<name>A0A401TUZ1_CHIPU</name>
<sequence length="245" mass="25898">RIRQLDRVADREILPAGRVIDFDHGAGRAQRLVLGEFLHRQDRAAGDVVLVEDLHRLEFCLRHRPLFDAGEDLVEARQAGRRLGVVRIGLPGGLADHVADLLPDRGLGDEVDVGVRVGLPALALQDAAGLAAAGIVPGARHGIAERDAFAELAVFLERAVGEALLVAQLDARQVQHAVLHRRGDALALAGMGAMIERGDDAEREVEAGARVADLRAGDERQAVAEAGGRGGAAGALRDVLVDLAV</sequence>
<organism evidence="1 2">
    <name type="scientific">Chiloscyllium punctatum</name>
    <name type="common">Brownbanded bambooshark</name>
    <name type="synonym">Hemiscyllium punctatum</name>
    <dbReference type="NCBI Taxonomy" id="137246"/>
    <lineage>
        <taxon>Eukaryota</taxon>
        <taxon>Metazoa</taxon>
        <taxon>Chordata</taxon>
        <taxon>Craniata</taxon>
        <taxon>Vertebrata</taxon>
        <taxon>Chondrichthyes</taxon>
        <taxon>Elasmobranchii</taxon>
        <taxon>Galeomorphii</taxon>
        <taxon>Galeoidea</taxon>
        <taxon>Orectolobiformes</taxon>
        <taxon>Hemiscylliidae</taxon>
        <taxon>Chiloscyllium</taxon>
    </lineage>
</organism>
<comment type="caution">
    <text evidence="1">The sequence shown here is derived from an EMBL/GenBank/DDBJ whole genome shotgun (WGS) entry which is preliminary data.</text>
</comment>
<evidence type="ECO:0000313" key="2">
    <source>
        <dbReference type="Proteomes" id="UP000287033"/>
    </source>
</evidence>
<dbReference type="AlphaFoldDB" id="A0A401TUZ1"/>
<gene>
    <name evidence="1" type="ORF">chiPu_0030492</name>
</gene>
<feature type="non-terminal residue" evidence="1">
    <location>
        <position position="245"/>
    </location>
</feature>
<feature type="non-terminal residue" evidence="1">
    <location>
        <position position="1"/>
    </location>
</feature>
<reference evidence="1 2" key="1">
    <citation type="journal article" date="2018" name="Nat. Ecol. Evol.">
        <title>Shark genomes provide insights into elasmobranch evolution and the origin of vertebrates.</title>
        <authorList>
            <person name="Hara Y"/>
            <person name="Yamaguchi K"/>
            <person name="Onimaru K"/>
            <person name="Kadota M"/>
            <person name="Koyanagi M"/>
            <person name="Keeley SD"/>
            <person name="Tatsumi K"/>
            <person name="Tanaka K"/>
            <person name="Motone F"/>
            <person name="Kageyama Y"/>
            <person name="Nozu R"/>
            <person name="Adachi N"/>
            <person name="Nishimura O"/>
            <person name="Nakagawa R"/>
            <person name="Tanegashima C"/>
            <person name="Kiyatake I"/>
            <person name="Matsumoto R"/>
            <person name="Murakumo K"/>
            <person name="Nishida K"/>
            <person name="Terakita A"/>
            <person name="Kuratani S"/>
            <person name="Sato K"/>
            <person name="Hyodo S Kuraku.S."/>
        </authorList>
    </citation>
    <scope>NUCLEOTIDE SEQUENCE [LARGE SCALE GENOMIC DNA]</scope>
</reference>
<accession>A0A401TUZ1</accession>